<reference evidence="1" key="1">
    <citation type="submission" date="2022-05" db="EMBL/GenBank/DDBJ databases">
        <title>Chromosome-level genome of Chaenocephalus aceratus.</title>
        <authorList>
            <person name="Park H."/>
        </authorList>
    </citation>
    <scope>NUCLEOTIDE SEQUENCE</scope>
    <source>
        <strain evidence="1">KU_202001</strain>
    </source>
</reference>
<dbReference type="Proteomes" id="UP001057452">
    <property type="component" value="Chromosome 22"/>
</dbReference>
<dbReference type="EMBL" id="CM043806">
    <property type="protein sequence ID" value="KAI4813181.1"/>
    <property type="molecule type" value="Genomic_DNA"/>
</dbReference>
<gene>
    <name evidence="1" type="ORF">KUCAC02_024527</name>
</gene>
<evidence type="ECO:0000313" key="1">
    <source>
        <dbReference type="EMBL" id="KAI4813181.1"/>
    </source>
</evidence>
<protein>
    <submittedName>
        <fullName evidence="1">Uncharacterized protein</fullName>
    </submittedName>
</protein>
<comment type="caution">
    <text evidence="1">The sequence shown here is derived from an EMBL/GenBank/DDBJ whole genome shotgun (WGS) entry which is preliminary data.</text>
</comment>
<accession>A0ACB9WJ12</accession>
<evidence type="ECO:0000313" key="2">
    <source>
        <dbReference type="Proteomes" id="UP001057452"/>
    </source>
</evidence>
<proteinExistence type="predicted"/>
<sequence length="93" mass="11233">MIRFLRVRDKEMILQSAKKISIHEGNAKLTIRQDLSAEVRRKRKEFDLVMKLFLEKGTFRGFAYPHRLRILHKEKIVFFEDPKETDTFVKQLQ</sequence>
<organism evidence="1 2">
    <name type="scientific">Chaenocephalus aceratus</name>
    <name type="common">Blackfin icefish</name>
    <name type="synonym">Chaenichthys aceratus</name>
    <dbReference type="NCBI Taxonomy" id="36190"/>
    <lineage>
        <taxon>Eukaryota</taxon>
        <taxon>Metazoa</taxon>
        <taxon>Chordata</taxon>
        <taxon>Craniata</taxon>
        <taxon>Vertebrata</taxon>
        <taxon>Euteleostomi</taxon>
        <taxon>Actinopterygii</taxon>
        <taxon>Neopterygii</taxon>
        <taxon>Teleostei</taxon>
        <taxon>Neoteleostei</taxon>
        <taxon>Acanthomorphata</taxon>
        <taxon>Eupercaria</taxon>
        <taxon>Perciformes</taxon>
        <taxon>Notothenioidei</taxon>
        <taxon>Channichthyidae</taxon>
        <taxon>Chaenocephalus</taxon>
    </lineage>
</organism>
<name>A0ACB9WJ12_CHAAC</name>
<keyword evidence="2" id="KW-1185">Reference proteome</keyword>